<name>A0A0R1XD90_9LACO</name>
<dbReference type="Proteomes" id="UP000050949">
    <property type="component" value="Unassembled WGS sequence"/>
</dbReference>
<organism evidence="1 2">
    <name type="scientific">Schleiferilactobacillus harbinensis DSM 16991</name>
    <dbReference type="NCBI Taxonomy" id="1122147"/>
    <lineage>
        <taxon>Bacteria</taxon>
        <taxon>Bacillati</taxon>
        <taxon>Bacillota</taxon>
        <taxon>Bacilli</taxon>
        <taxon>Lactobacillales</taxon>
        <taxon>Lactobacillaceae</taxon>
        <taxon>Schleiferilactobacillus</taxon>
    </lineage>
</organism>
<protein>
    <recommendedName>
        <fullName evidence="3">Bacteriocin immunity protein</fullName>
    </recommendedName>
</protein>
<reference evidence="1 2" key="1">
    <citation type="journal article" date="2015" name="Genome Announc.">
        <title>Expanding the biotechnology potential of lactobacilli through comparative genomics of 213 strains and associated genera.</title>
        <authorList>
            <person name="Sun Z."/>
            <person name="Harris H.M."/>
            <person name="McCann A."/>
            <person name="Guo C."/>
            <person name="Argimon S."/>
            <person name="Zhang W."/>
            <person name="Yang X."/>
            <person name="Jeffery I.B."/>
            <person name="Cooney J.C."/>
            <person name="Kagawa T.F."/>
            <person name="Liu W."/>
            <person name="Song Y."/>
            <person name="Salvetti E."/>
            <person name="Wrobel A."/>
            <person name="Rasinkangas P."/>
            <person name="Parkhill J."/>
            <person name="Rea M.C."/>
            <person name="O'Sullivan O."/>
            <person name="Ritari J."/>
            <person name="Douillard F.P."/>
            <person name="Paul Ross R."/>
            <person name="Yang R."/>
            <person name="Briner A.E."/>
            <person name="Felis G.E."/>
            <person name="de Vos W.M."/>
            <person name="Barrangou R."/>
            <person name="Klaenhammer T.R."/>
            <person name="Caufield P.W."/>
            <person name="Cui Y."/>
            <person name="Zhang H."/>
            <person name="O'Toole P.W."/>
        </authorList>
    </citation>
    <scope>NUCLEOTIDE SEQUENCE [LARGE SCALE GENOMIC DNA]</scope>
    <source>
        <strain evidence="1 2">DSM 16991</strain>
    </source>
</reference>
<evidence type="ECO:0000313" key="1">
    <source>
        <dbReference type="EMBL" id="KRM26420.1"/>
    </source>
</evidence>
<sequence length="90" mass="10228">MERKELIDLLKQMQFNQPNEKSMIDESIAALTAGNNVHQVLMNLGLQLNKLAVSRKISPEGLKLYMRLIKANQPTRSEAFGLSTLSWFPK</sequence>
<gene>
    <name evidence="1" type="ORF">FC91_GL000009</name>
</gene>
<dbReference type="AlphaFoldDB" id="A0A0R1XD90"/>
<comment type="caution">
    <text evidence="1">The sequence shown here is derived from an EMBL/GenBank/DDBJ whole genome shotgun (WGS) entry which is preliminary data.</text>
</comment>
<dbReference type="PATRIC" id="fig|1122147.4.peg.8"/>
<accession>A0A0R1XD90</accession>
<evidence type="ECO:0008006" key="3">
    <source>
        <dbReference type="Google" id="ProtNLM"/>
    </source>
</evidence>
<proteinExistence type="predicted"/>
<dbReference type="RefSeq" id="WP_027829413.1">
    <property type="nucleotide sequence ID" value="NZ_AUEH01000059.1"/>
</dbReference>
<evidence type="ECO:0000313" key="2">
    <source>
        <dbReference type="Proteomes" id="UP000050949"/>
    </source>
</evidence>
<dbReference type="EMBL" id="AZFW01000074">
    <property type="protein sequence ID" value="KRM26420.1"/>
    <property type="molecule type" value="Genomic_DNA"/>
</dbReference>